<proteinExistence type="predicted"/>
<dbReference type="AlphaFoldDB" id="A0A0F9ESW3"/>
<dbReference type="EMBL" id="LAZR01023812">
    <property type="protein sequence ID" value="KKL77233.1"/>
    <property type="molecule type" value="Genomic_DNA"/>
</dbReference>
<gene>
    <name evidence="1" type="ORF">LCGC14_2036920</name>
</gene>
<reference evidence="1" key="1">
    <citation type="journal article" date="2015" name="Nature">
        <title>Complex archaea that bridge the gap between prokaryotes and eukaryotes.</title>
        <authorList>
            <person name="Spang A."/>
            <person name="Saw J.H."/>
            <person name="Jorgensen S.L."/>
            <person name="Zaremba-Niedzwiedzka K."/>
            <person name="Martijn J."/>
            <person name="Lind A.E."/>
            <person name="van Eijk R."/>
            <person name="Schleper C."/>
            <person name="Guy L."/>
            <person name="Ettema T.J."/>
        </authorList>
    </citation>
    <scope>NUCLEOTIDE SEQUENCE</scope>
</reference>
<sequence>MGTLAQVNTTLIHDLLARTTTSRCISRDSTGRMWAVYISDLSIGIRDLYAAYSDNAGATWTEELVESNNRPPIDAPPTIMVDSNDVPMIIYKREPSFGNHLILYIDRAGGSWG</sequence>
<feature type="non-terminal residue" evidence="1">
    <location>
        <position position="113"/>
    </location>
</feature>
<evidence type="ECO:0000313" key="1">
    <source>
        <dbReference type="EMBL" id="KKL77233.1"/>
    </source>
</evidence>
<comment type="caution">
    <text evidence="1">The sequence shown here is derived from an EMBL/GenBank/DDBJ whole genome shotgun (WGS) entry which is preliminary data.</text>
</comment>
<organism evidence="1">
    <name type="scientific">marine sediment metagenome</name>
    <dbReference type="NCBI Taxonomy" id="412755"/>
    <lineage>
        <taxon>unclassified sequences</taxon>
        <taxon>metagenomes</taxon>
        <taxon>ecological metagenomes</taxon>
    </lineage>
</organism>
<evidence type="ECO:0008006" key="2">
    <source>
        <dbReference type="Google" id="ProtNLM"/>
    </source>
</evidence>
<accession>A0A0F9ESW3</accession>
<protein>
    <recommendedName>
        <fullName evidence="2">Sialidase domain-containing protein</fullName>
    </recommendedName>
</protein>
<name>A0A0F9ESW3_9ZZZZ</name>